<proteinExistence type="predicted"/>
<reference evidence="1" key="1">
    <citation type="submission" date="2018-09" db="EMBL/GenBank/DDBJ databases">
        <title>A genomic encyclopedia of anaerobic methanotrophic archaea.</title>
        <authorList>
            <person name="Skennerton C.T."/>
            <person name="Chadwick G.L."/>
            <person name="Laso-Perez R."/>
            <person name="Leu A.O."/>
            <person name="Speth D.R."/>
            <person name="Yu H."/>
            <person name="Morgan-Lang C."/>
            <person name="Hatzenpichler R."/>
            <person name="Goudeau D."/>
            <person name="Malmstrom R."/>
            <person name="Woyke T."/>
            <person name="Hallam S."/>
            <person name="Tyson G.W."/>
            <person name="Wegener G."/>
            <person name="Boetius A."/>
            <person name="Orphan V.J."/>
        </authorList>
    </citation>
    <scope>NUCLEOTIDE SEQUENCE</scope>
    <source>
        <strain evidence="1">CONS3730D10UFb2</strain>
    </source>
</reference>
<keyword evidence="1" id="KW-0808">Transferase</keyword>
<organism evidence="1 2">
    <name type="scientific">Candidatus Methanomarinus sp</name>
    <dbReference type="NCBI Taxonomy" id="3386244"/>
    <lineage>
        <taxon>Archaea</taxon>
        <taxon>Methanobacteriati</taxon>
        <taxon>Methanobacteriota</taxon>
        <taxon>Stenosarchaea group</taxon>
        <taxon>Methanomicrobia</taxon>
        <taxon>Methanosarcinales</taxon>
        <taxon>ANME-2 cluster</taxon>
        <taxon>Candidatus Methanocomedenaceae</taxon>
        <taxon>Candidatus Methanomarinus</taxon>
    </lineage>
</organism>
<evidence type="ECO:0000313" key="1">
    <source>
        <dbReference type="EMBL" id="TKY91957.1"/>
    </source>
</evidence>
<dbReference type="EMBL" id="QYBA01000101">
    <property type="protein sequence ID" value="TKY91957.1"/>
    <property type="molecule type" value="Genomic_DNA"/>
</dbReference>
<protein>
    <submittedName>
        <fullName evidence="1">UDP-N-acetylglucosamine-1-phosphate transferase</fullName>
    </submittedName>
</protein>
<feature type="non-terminal residue" evidence="1">
    <location>
        <position position="1"/>
    </location>
</feature>
<comment type="caution">
    <text evidence="1">The sequence shown here is derived from an EMBL/GenBank/DDBJ whole genome shotgun (WGS) entry which is preliminary data.</text>
</comment>
<accession>A0AC61SBN2</accession>
<evidence type="ECO:0000313" key="2">
    <source>
        <dbReference type="Proteomes" id="UP000315423"/>
    </source>
</evidence>
<name>A0AC61SBN2_9EURY</name>
<dbReference type="Proteomes" id="UP000315423">
    <property type="component" value="Unassembled WGS sequence"/>
</dbReference>
<gene>
    <name evidence="1" type="ORF">C5S46_03175</name>
</gene>
<sequence length="156" mass="17505">NGMSSGISVMILMSLIIKSLIIMDIENIFSIISITGATFGFYLFERYPSKIFWGNIGSLAIGSTIGVFIVVQGFVVSGFIMLIPHTINFLLYAYWKIRKYPIAKFGKIRSDGTLEVPNPLTLKWILPYYMRVNEKQATKAMFIVTGVFCVIGLFVP</sequence>